<sequence length="138" mass="15291">MYASCPYMPFQLPVIAQYTGEKKVTRTLSNRFHSNYPRICRTSIFRVHTSIMCESMKHGTMTLASSTSSPNPTFQTTNSIYIKVGKTMSRNERIPHLSMCVYYSVVINVIAISGGALPHRMARFASASVSPASESVAT</sequence>
<dbReference type="EMBL" id="WHUW01000007">
    <property type="protein sequence ID" value="KAF8444080.1"/>
    <property type="molecule type" value="Genomic_DNA"/>
</dbReference>
<name>A0AAD4BZA5_BOLED</name>
<dbReference type="Proteomes" id="UP001194468">
    <property type="component" value="Unassembled WGS sequence"/>
</dbReference>
<keyword evidence="1" id="KW-0472">Membrane</keyword>
<evidence type="ECO:0000313" key="2">
    <source>
        <dbReference type="EMBL" id="KAF8444080.1"/>
    </source>
</evidence>
<dbReference type="AlphaFoldDB" id="A0AAD4BZA5"/>
<accession>A0AAD4BZA5</accession>
<keyword evidence="1" id="KW-1133">Transmembrane helix</keyword>
<organism evidence="2 3">
    <name type="scientific">Boletus edulis BED1</name>
    <dbReference type="NCBI Taxonomy" id="1328754"/>
    <lineage>
        <taxon>Eukaryota</taxon>
        <taxon>Fungi</taxon>
        <taxon>Dikarya</taxon>
        <taxon>Basidiomycota</taxon>
        <taxon>Agaricomycotina</taxon>
        <taxon>Agaricomycetes</taxon>
        <taxon>Agaricomycetidae</taxon>
        <taxon>Boletales</taxon>
        <taxon>Boletineae</taxon>
        <taxon>Boletaceae</taxon>
        <taxon>Boletoideae</taxon>
        <taxon>Boletus</taxon>
    </lineage>
</organism>
<comment type="caution">
    <text evidence="2">The sequence shown here is derived from an EMBL/GenBank/DDBJ whole genome shotgun (WGS) entry which is preliminary data.</text>
</comment>
<gene>
    <name evidence="2" type="ORF">L210DRAFT_727372</name>
</gene>
<evidence type="ECO:0000256" key="1">
    <source>
        <dbReference type="SAM" id="Phobius"/>
    </source>
</evidence>
<keyword evidence="1" id="KW-0812">Transmembrane</keyword>
<protein>
    <submittedName>
        <fullName evidence="2">Uncharacterized protein</fullName>
    </submittedName>
</protein>
<evidence type="ECO:0000313" key="3">
    <source>
        <dbReference type="Proteomes" id="UP001194468"/>
    </source>
</evidence>
<keyword evidence="3" id="KW-1185">Reference proteome</keyword>
<reference evidence="2" key="1">
    <citation type="submission" date="2019-10" db="EMBL/GenBank/DDBJ databases">
        <authorList>
            <consortium name="DOE Joint Genome Institute"/>
            <person name="Kuo A."/>
            <person name="Miyauchi S."/>
            <person name="Kiss E."/>
            <person name="Drula E."/>
            <person name="Kohler A."/>
            <person name="Sanchez-Garcia M."/>
            <person name="Andreopoulos B."/>
            <person name="Barry K.W."/>
            <person name="Bonito G."/>
            <person name="Buee M."/>
            <person name="Carver A."/>
            <person name="Chen C."/>
            <person name="Cichocki N."/>
            <person name="Clum A."/>
            <person name="Culley D."/>
            <person name="Crous P.W."/>
            <person name="Fauchery L."/>
            <person name="Girlanda M."/>
            <person name="Hayes R."/>
            <person name="Keri Z."/>
            <person name="LaButti K."/>
            <person name="Lipzen A."/>
            <person name="Lombard V."/>
            <person name="Magnuson J."/>
            <person name="Maillard F."/>
            <person name="Morin E."/>
            <person name="Murat C."/>
            <person name="Nolan M."/>
            <person name="Ohm R."/>
            <person name="Pangilinan J."/>
            <person name="Pereira M."/>
            <person name="Perotto S."/>
            <person name="Peter M."/>
            <person name="Riley R."/>
            <person name="Sitrit Y."/>
            <person name="Stielow B."/>
            <person name="Szollosi G."/>
            <person name="Zifcakova L."/>
            <person name="Stursova M."/>
            <person name="Spatafora J.W."/>
            <person name="Tedersoo L."/>
            <person name="Vaario L.-M."/>
            <person name="Yamada A."/>
            <person name="Yan M."/>
            <person name="Wang P."/>
            <person name="Xu J."/>
            <person name="Bruns T."/>
            <person name="Baldrian P."/>
            <person name="Vilgalys R."/>
            <person name="Henrissat B."/>
            <person name="Grigoriev I.V."/>
            <person name="Hibbett D."/>
            <person name="Nagy L.G."/>
            <person name="Martin F.M."/>
        </authorList>
    </citation>
    <scope>NUCLEOTIDE SEQUENCE</scope>
    <source>
        <strain evidence="2">BED1</strain>
    </source>
</reference>
<feature type="transmembrane region" description="Helical" evidence="1">
    <location>
        <begin position="96"/>
        <end position="117"/>
    </location>
</feature>
<reference evidence="2" key="2">
    <citation type="journal article" date="2020" name="Nat. Commun.">
        <title>Large-scale genome sequencing of mycorrhizal fungi provides insights into the early evolution of symbiotic traits.</title>
        <authorList>
            <person name="Miyauchi S."/>
            <person name="Kiss E."/>
            <person name="Kuo A."/>
            <person name="Drula E."/>
            <person name="Kohler A."/>
            <person name="Sanchez-Garcia M."/>
            <person name="Morin E."/>
            <person name="Andreopoulos B."/>
            <person name="Barry K.W."/>
            <person name="Bonito G."/>
            <person name="Buee M."/>
            <person name="Carver A."/>
            <person name="Chen C."/>
            <person name="Cichocki N."/>
            <person name="Clum A."/>
            <person name="Culley D."/>
            <person name="Crous P.W."/>
            <person name="Fauchery L."/>
            <person name="Girlanda M."/>
            <person name="Hayes R.D."/>
            <person name="Keri Z."/>
            <person name="LaButti K."/>
            <person name="Lipzen A."/>
            <person name="Lombard V."/>
            <person name="Magnuson J."/>
            <person name="Maillard F."/>
            <person name="Murat C."/>
            <person name="Nolan M."/>
            <person name="Ohm R.A."/>
            <person name="Pangilinan J."/>
            <person name="Pereira M.F."/>
            <person name="Perotto S."/>
            <person name="Peter M."/>
            <person name="Pfister S."/>
            <person name="Riley R."/>
            <person name="Sitrit Y."/>
            <person name="Stielow J.B."/>
            <person name="Szollosi G."/>
            <person name="Zifcakova L."/>
            <person name="Stursova M."/>
            <person name="Spatafora J.W."/>
            <person name="Tedersoo L."/>
            <person name="Vaario L.M."/>
            <person name="Yamada A."/>
            <person name="Yan M."/>
            <person name="Wang P."/>
            <person name="Xu J."/>
            <person name="Bruns T."/>
            <person name="Baldrian P."/>
            <person name="Vilgalys R."/>
            <person name="Dunand C."/>
            <person name="Henrissat B."/>
            <person name="Grigoriev I.V."/>
            <person name="Hibbett D."/>
            <person name="Nagy L.G."/>
            <person name="Martin F.M."/>
        </authorList>
    </citation>
    <scope>NUCLEOTIDE SEQUENCE</scope>
    <source>
        <strain evidence="2">BED1</strain>
    </source>
</reference>
<proteinExistence type="predicted"/>